<dbReference type="Proteomes" id="UP001281147">
    <property type="component" value="Unassembled WGS sequence"/>
</dbReference>
<sequence length="330" mass="35969">MTDSWTDGIRCEADGRVHRTQAEANNCPNRVQHKHFRYLDILPPRTRTKRPVPANGTGTQGDASQQVRSPLPEEASATPSSAPAAPLSSRTSSIDPSPTPPTAYPTPASTQQVDKGASTTPTAPPRHSTSRFQSPDRPSSPTPANNVPATDVMTPAAGNKASDSSSTNTPMSASHVSETVLATIEQPERPAAVANDFEAVAIEAQQQQQDRELADLRTRNANLRETVDESRALINRLHTRTIIERANAQTMQTQADRARAEREEAVADAAAAEAGTEAARRVQRRYEGILVVGLLLVLAWCVWGWHNRAEYAYIRKRLYEHYGLDPETGL</sequence>
<organism evidence="1 2">
    <name type="scientific">Vermiconidia calcicola</name>
    <dbReference type="NCBI Taxonomy" id="1690605"/>
    <lineage>
        <taxon>Eukaryota</taxon>
        <taxon>Fungi</taxon>
        <taxon>Dikarya</taxon>
        <taxon>Ascomycota</taxon>
        <taxon>Pezizomycotina</taxon>
        <taxon>Dothideomycetes</taxon>
        <taxon>Dothideomycetidae</taxon>
        <taxon>Mycosphaerellales</taxon>
        <taxon>Extremaceae</taxon>
        <taxon>Vermiconidia</taxon>
    </lineage>
</organism>
<dbReference type="EMBL" id="JAUTXU010000011">
    <property type="protein sequence ID" value="KAK3722955.1"/>
    <property type="molecule type" value="Genomic_DNA"/>
</dbReference>
<accession>A0ACC3NTV7</accession>
<evidence type="ECO:0000313" key="2">
    <source>
        <dbReference type="Proteomes" id="UP001281147"/>
    </source>
</evidence>
<gene>
    <name evidence="1" type="ORF">LTR37_002100</name>
</gene>
<name>A0ACC3NTV7_9PEZI</name>
<comment type="caution">
    <text evidence="1">The sequence shown here is derived from an EMBL/GenBank/DDBJ whole genome shotgun (WGS) entry which is preliminary data.</text>
</comment>
<reference evidence="1" key="1">
    <citation type="submission" date="2023-07" db="EMBL/GenBank/DDBJ databases">
        <title>Black Yeasts Isolated from many extreme environments.</title>
        <authorList>
            <person name="Coleine C."/>
            <person name="Stajich J.E."/>
            <person name="Selbmann L."/>
        </authorList>
    </citation>
    <scope>NUCLEOTIDE SEQUENCE</scope>
    <source>
        <strain evidence="1">CCFEE 5714</strain>
    </source>
</reference>
<evidence type="ECO:0000313" key="1">
    <source>
        <dbReference type="EMBL" id="KAK3722955.1"/>
    </source>
</evidence>
<keyword evidence="2" id="KW-1185">Reference proteome</keyword>
<proteinExistence type="predicted"/>
<protein>
    <submittedName>
        <fullName evidence="1">Uncharacterized protein</fullName>
    </submittedName>
</protein>